<dbReference type="AlphaFoldDB" id="A0A7Y9KD81"/>
<keyword evidence="2" id="KW-1185">Reference proteome</keyword>
<evidence type="ECO:0000313" key="1">
    <source>
        <dbReference type="EMBL" id="NYE13150.1"/>
    </source>
</evidence>
<dbReference type="Proteomes" id="UP000591272">
    <property type="component" value="Unassembled WGS sequence"/>
</dbReference>
<dbReference type="EMBL" id="JACCBT010000001">
    <property type="protein sequence ID" value="NYE13150.1"/>
    <property type="molecule type" value="Genomic_DNA"/>
</dbReference>
<protein>
    <submittedName>
        <fullName evidence="1">Uncharacterized protein</fullName>
    </submittedName>
</protein>
<sequence length="93" mass="10035">MVEGLSVRLHWSSWRNTLSRRIDLPPVLGGNVLEVQAGIERVANDFFGSDDIITSCATTEYKMQVVKGVPDYKKDMVEGVSLGQVAGGVTAAP</sequence>
<name>A0A7Y9KD81_9ACTN</name>
<comment type="caution">
    <text evidence="1">The sequence shown here is derived from an EMBL/GenBank/DDBJ whole genome shotgun (WGS) entry which is preliminary data.</text>
</comment>
<evidence type="ECO:0000313" key="2">
    <source>
        <dbReference type="Proteomes" id="UP000591272"/>
    </source>
</evidence>
<reference evidence="1 2" key="1">
    <citation type="submission" date="2020-07" db="EMBL/GenBank/DDBJ databases">
        <title>Sequencing the genomes of 1000 actinobacteria strains.</title>
        <authorList>
            <person name="Klenk H.-P."/>
        </authorList>
    </citation>
    <scope>NUCLEOTIDE SEQUENCE [LARGE SCALE GENOMIC DNA]</scope>
    <source>
        <strain evidence="1 2">DSM 43461</strain>
    </source>
</reference>
<dbReference type="RefSeq" id="WP_179834241.1">
    <property type="nucleotide sequence ID" value="NZ_BMRD01000034.1"/>
</dbReference>
<organism evidence="1 2">
    <name type="scientific">Actinomadura citrea</name>
    <dbReference type="NCBI Taxonomy" id="46158"/>
    <lineage>
        <taxon>Bacteria</taxon>
        <taxon>Bacillati</taxon>
        <taxon>Actinomycetota</taxon>
        <taxon>Actinomycetes</taxon>
        <taxon>Streptosporangiales</taxon>
        <taxon>Thermomonosporaceae</taxon>
        <taxon>Actinomadura</taxon>
    </lineage>
</organism>
<proteinExistence type="predicted"/>
<accession>A0A7Y9KD81</accession>
<gene>
    <name evidence="1" type="ORF">BJ999_003446</name>
</gene>